<proteinExistence type="predicted"/>
<feature type="region of interest" description="Disordered" evidence="1">
    <location>
        <begin position="188"/>
        <end position="240"/>
    </location>
</feature>
<name>A0AAD9IZK5_9ANNE</name>
<dbReference type="Proteomes" id="UP001208570">
    <property type="component" value="Unassembled WGS sequence"/>
</dbReference>
<keyword evidence="4" id="KW-1185">Reference proteome</keyword>
<evidence type="ECO:0000313" key="4">
    <source>
        <dbReference type="Proteomes" id="UP001208570"/>
    </source>
</evidence>
<keyword evidence="2" id="KW-0732">Signal</keyword>
<evidence type="ECO:0000313" key="3">
    <source>
        <dbReference type="EMBL" id="KAK2143804.1"/>
    </source>
</evidence>
<dbReference type="AlphaFoldDB" id="A0AAD9IZK5"/>
<evidence type="ECO:0000256" key="2">
    <source>
        <dbReference type="SAM" id="SignalP"/>
    </source>
</evidence>
<accession>A0AAD9IZK5</accession>
<gene>
    <name evidence="3" type="ORF">LSH36_811g00042</name>
</gene>
<feature type="chain" id="PRO_5042241033" evidence="2">
    <location>
        <begin position="23"/>
        <end position="240"/>
    </location>
</feature>
<comment type="caution">
    <text evidence="3">The sequence shown here is derived from an EMBL/GenBank/DDBJ whole genome shotgun (WGS) entry which is preliminary data.</text>
</comment>
<dbReference type="EMBL" id="JAODUP010000811">
    <property type="protein sequence ID" value="KAK2143804.1"/>
    <property type="molecule type" value="Genomic_DNA"/>
</dbReference>
<feature type="compositionally biased region" description="Basic and acidic residues" evidence="1">
    <location>
        <begin position="215"/>
        <end position="226"/>
    </location>
</feature>
<feature type="signal peptide" evidence="2">
    <location>
        <begin position="1"/>
        <end position="22"/>
    </location>
</feature>
<organism evidence="3 4">
    <name type="scientific">Paralvinella palmiformis</name>
    <dbReference type="NCBI Taxonomy" id="53620"/>
    <lineage>
        <taxon>Eukaryota</taxon>
        <taxon>Metazoa</taxon>
        <taxon>Spiralia</taxon>
        <taxon>Lophotrochozoa</taxon>
        <taxon>Annelida</taxon>
        <taxon>Polychaeta</taxon>
        <taxon>Sedentaria</taxon>
        <taxon>Canalipalpata</taxon>
        <taxon>Terebellida</taxon>
        <taxon>Terebelliformia</taxon>
        <taxon>Alvinellidae</taxon>
        <taxon>Paralvinella</taxon>
    </lineage>
</organism>
<sequence length="240" mass="26471">MVQWLVCLLICLCPLTSPVSSAAILSRHLDPGIVADYVNADAGSDDGGLDHLDSNEVLLSEMRRLGIDLKKKEADNLLADLSSLDDGSGPAQDDLLEEKRAFNPWAGKRVFSPWAGKRAFSPWAGKRAFSPWAGKRAFNPWGGKRAFSPWSGKRNSEPQGDTDDKRSFSPWAGKRAFNPWAGKRSYLSADKAQEDKRQFTPWGGKRGSFNPWAGKRNEETADDKRAFSPWGGKRGESTSV</sequence>
<evidence type="ECO:0000256" key="1">
    <source>
        <dbReference type="SAM" id="MobiDB-lite"/>
    </source>
</evidence>
<feature type="region of interest" description="Disordered" evidence="1">
    <location>
        <begin position="144"/>
        <end position="176"/>
    </location>
</feature>
<protein>
    <submittedName>
        <fullName evidence="3">Uncharacterized protein</fullName>
    </submittedName>
</protein>
<reference evidence="3" key="1">
    <citation type="journal article" date="2023" name="Mol. Biol. Evol.">
        <title>Third-Generation Sequencing Reveals the Adaptive Role of the Epigenome in Three Deep-Sea Polychaetes.</title>
        <authorList>
            <person name="Perez M."/>
            <person name="Aroh O."/>
            <person name="Sun Y."/>
            <person name="Lan Y."/>
            <person name="Juniper S.K."/>
            <person name="Young C.R."/>
            <person name="Angers B."/>
            <person name="Qian P.Y."/>
        </authorList>
    </citation>
    <scope>NUCLEOTIDE SEQUENCE</scope>
    <source>
        <strain evidence="3">P08H-3</strain>
    </source>
</reference>